<dbReference type="RefSeq" id="WP_253769587.1">
    <property type="nucleotide sequence ID" value="NZ_JAMTCK010000004.1"/>
</dbReference>
<proteinExistence type="predicted"/>
<evidence type="ECO:0000313" key="2">
    <source>
        <dbReference type="Proteomes" id="UP001206128"/>
    </source>
</evidence>
<name>A0AAE3KK63_9PSEU</name>
<accession>A0AAE3KK63</accession>
<reference evidence="1" key="1">
    <citation type="submission" date="2022-06" db="EMBL/GenBank/DDBJ databases">
        <title>Genomic Encyclopedia of Archaeal and Bacterial Type Strains, Phase II (KMG-II): from individual species to whole genera.</title>
        <authorList>
            <person name="Goeker M."/>
        </authorList>
    </citation>
    <scope>NUCLEOTIDE SEQUENCE</scope>
    <source>
        <strain evidence="1">DSM 43935</strain>
    </source>
</reference>
<comment type="caution">
    <text evidence="1">The sequence shown here is derived from an EMBL/GenBank/DDBJ whole genome shotgun (WGS) entry which is preliminary data.</text>
</comment>
<protein>
    <submittedName>
        <fullName evidence="1">Uncharacterized protein</fullName>
    </submittedName>
</protein>
<sequence>MNWRSDPGRPVRADAPVVVRRPPARPLSLSLELPWLELPRLEARA</sequence>
<keyword evidence="2" id="KW-1185">Reference proteome</keyword>
<dbReference type="AlphaFoldDB" id="A0AAE3KK63"/>
<dbReference type="EMBL" id="JAMTCK010000004">
    <property type="protein sequence ID" value="MCP2165098.1"/>
    <property type="molecule type" value="Genomic_DNA"/>
</dbReference>
<evidence type="ECO:0000313" key="1">
    <source>
        <dbReference type="EMBL" id="MCP2165098.1"/>
    </source>
</evidence>
<dbReference type="Proteomes" id="UP001206128">
    <property type="component" value="Unassembled WGS sequence"/>
</dbReference>
<gene>
    <name evidence="1" type="ORF">LX83_001947</name>
</gene>
<organism evidence="1 2">
    <name type="scientific">Goodfellowiella coeruleoviolacea</name>
    <dbReference type="NCBI Taxonomy" id="334858"/>
    <lineage>
        <taxon>Bacteria</taxon>
        <taxon>Bacillati</taxon>
        <taxon>Actinomycetota</taxon>
        <taxon>Actinomycetes</taxon>
        <taxon>Pseudonocardiales</taxon>
        <taxon>Pseudonocardiaceae</taxon>
        <taxon>Goodfellowiella</taxon>
    </lineage>
</organism>